<evidence type="ECO:0000313" key="1">
    <source>
        <dbReference type="EMBL" id="CUU54397.1"/>
    </source>
</evidence>
<dbReference type="AlphaFoldDB" id="A0A0S4QG01"/>
<keyword evidence="2" id="KW-1185">Reference proteome</keyword>
<proteinExistence type="predicted"/>
<dbReference type="EMBL" id="FAOZ01000002">
    <property type="protein sequence ID" value="CUU54397.1"/>
    <property type="molecule type" value="Genomic_DNA"/>
</dbReference>
<protein>
    <submittedName>
        <fullName evidence="1">Uncharacterized protein</fullName>
    </submittedName>
</protein>
<accession>A0A0S4QG01</accession>
<organism evidence="1 2">
    <name type="scientific">Parafrankia irregularis</name>
    <dbReference type="NCBI Taxonomy" id="795642"/>
    <lineage>
        <taxon>Bacteria</taxon>
        <taxon>Bacillati</taxon>
        <taxon>Actinomycetota</taxon>
        <taxon>Actinomycetes</taxon>
        <taxon>Frankiales</taxon>
        <taxon>Frankiaceae</taxon>
        <taxon>Parafrankia</taxon>
    </lineage>
</organism>
<reference evidence="2" key="1">
    <citation type="submission" date="2015-11" db="EMBL/GenBank/DDBJ databases">
        <authorList>
            <person name="Varghese N."/>
        </authorList>
    </citation>
    <scope>NUCLEOTIDE SEQUENCE [LARGE SCALE GENOMIC DNA]</scope>
    <source>
        <strain evidence="2">DSM 45899</strain>
    </source>
</reference>
<evidence type="ECO:0000313" key="2">
    <source>
        <dbReference type="Proteomes" id="UP000198802"/>
    </source>
</evidence>
<sequence>MLARHKDRRQRRTVPTPVAARSPGFRLTLELFEHRIIQVWPDFGRPARSASGRMVAIRQSSGTGV</sequence>
<gene>
    <name evidence="1" type="ORF">Ga0074812_102407</name>
</gene>
<dbReference type="Proteomes" id="UP000198802">
    <property type="component" value="Unassembled WGS sequence"/>
</dbReference>
<name>A0A0S4QG01_9ACTN</name>